<protein>
    <submittedName>
        <fullName evidence="1">Ovule protein</fullName>
    </submittedName>
</protein>
<evidence type="ECO:0000313" key="1">
    <source>
        <dbReference type="WBParaSite" id="BTMF_0001516001-mRNA-1"/>
    </source>
</evidence>
<name>A0A0R3R570_9BILA</name>
<proteinExistence type="predicted"/>
<dbReference type="AlphaFoldDB" id="A0A0R3R570"/>
<accession>A0A0R3R570</accession>
<dbReference type="WBParaSite" id="BTMF_0001516001-mRNA-1">
    <property type="protein sequence ID" value="BTMF_0001516001-mRNA-1"/>
    <property type="gene ID" value="BTMF_0001516001"/>
</dbReference>
<organism evidence="1">
    <name type="scientific">Brugia timori</name>
    <dbReference type="NCBI Taxonomy" id="42155"/>
    <lineage>
        <taxon>Eukaryota</taxon>
        <taxon>Metazoa</taxon>
        <taxon>Ecdysozoa</taxon>
        <taxon>Nematoda</taxon>
        <taxon>Chromadorea</taxon>
        <taxon>Rhabditida</taxon>
        <taxon>Spirurina</taxon>
        <taxon>Spiruromorpha</taxon>
        <taxon>Filarioidea</taxon>
        <taxon>Onchocercidae</taxon>
        <taxon>Brugia</taxon>
    </lineage>
</organism>
<sequence>LLLIYTLHPKLRRAGIWYDWIFFFLLDCSSHLSGHHLSLLTRNLLLTR</sequence>
<reference evidence="1" key="1">
    <citation type="submission" date="2017-02" db="UniProtKB">
        <authorList>
            <consortium name="WormBaseParasite"/>
        </authorList>
    </citation>
    <scope>IDENTIFICATION</scope>
</reference>